<dbReference type="GO" id="GO:0015035">
    <property type="term" value="F:protein-disulfide reductase activity"/>
    <property type="evidence" value="ECO:0007669"/>
    <property type="project" value="InterPro"/>
</dbReference>
<protein>
    <submittedName>
        <fullName evidence="1">Thiol-disulfide oxidoreductase</fullName>
    </submittedName>
</protein>
<dbReference type="PANTHER" id="PTHR33639:SF2">
    <property type="entry name" value="DUF393 DOMAIN-CONTAINING PROTEIN"/>
    <property type="match status" value="1"/>
</dbReference>
<dbReference type="EMBL" id="PYNF01000004">
    <property type="protein sequence ID" value="PSV00019.1"/>
    <property type="molecule type" value="Genomic_DNA"/>
</dbReference>
<gene>
    <name evidence="1" type="ORF">C9J27_07180</name>
</gene>
<proteinExistence type="predicted"/>
<name>A0A2T3KKI3_9GAMM</name>
<dbReference type="AlphaFoldDB" id="A0A2T3KKI3"/>
<sequence>MNRESILDINDNSQVAKNIVIFDGICHLCESSVLFIIKRDPQRLFSFCSAQSATGVYLQQRYQIDALKNETVVLISNGVVFERSNAIFAISELLGGKWRYFSLLKYIPVFIRDFIYKKIAKNRYALFGKHSQCLLPTADINDRFI</sequence>
<evidence type="ECO:0000313" key="1">
    <source>
        <dbReference type="EMBL" id="PSV00019.1"/>
    </source>
</evidence>
<accession>A0A2T3KKI3</accession>
<organism evidence="1 2">
    <name type="scientific">Photobacterium kishitanii</name>
    <dbReference type="NCBI Taxonomy" id="318456"/>
    <lineage>
        <taxon>Bacteria</taxon>
        <taxon>Pseudomonadati</taxon>
        <taxon>Pseudomonadota</taxon>
        <taxon>Gammaproteobacteria</taxon>
        <taxon>Vibrionales</taxon>
        <taxon>Vibrionaceae</taxon>
        <taxon>Photobacterium</taxon>
    </lineage>
</organism>
<dbReference type="PANTHER" id="PTHR33639">
    <property type="entry name" value="THIOL-DISULFIDE OXIDOREDUCTASE DCC"/>
    <property type="match status" value="1"/>
</dbReference>
<dbReference type="InterPro" id="IPR007263">
    <property type="entry name" value="DCC1-like"/>
</dbReference>
<dbReference type="Proteomes" id="UP000241426">
    <property type="component" value="Unassembled WGS sequence"/>
</dbReference>
<comment type="caution">
    <text evidence="1">The sequence shown here is derived from an EMBL/GenBank/DDBJ whole genome shotgun (WGS) entry which is preliminary data.</text>
</comment>
<evidence type="ECO:0000313" key="2">
    <source>
        <dbReference type="Proteomes" id="UP000241426"/>
    </source>
</evidence>
<dbReference type="InterPro" id="IPR052927">
    <property type="entry name" value="DCC_oxidoreductase"/>
</dbReference>
<dbReference type="Pfam" id="PF04134">
    <property type="entry name" value="DCC1-like"/>
    <property type="match status" value="1"/>
</dbReference>
<reference evidence="1 2" key="1">
    <citation type="submission" date="2018-01" db="EMBL/GenBank/DDBJ databases">
        <title>Whole genome sequencing of Histamine producing bacteria.</title>
        <authorList>
            <person name="Butler K."/>
        </authorList>
    </citation>
    <scope>NUCLEOTIDE SEQUENCE [LARGE SCALE GENOMIC DNA]</scope>
    <source>
        <strain evidence="1 2">FS-7.2</strain>
    </source>
</reference>